<accession>A0A511N8C0</accession>
<dbReference type="Proteomes" id="UP000321306">
    <property type="component" value="Unassembled WGS sequence"/>
</dbReference>
<evidence type="ECO:0000256" key="1">
    <source>
        <dbReference type="ARBA" id="ARBA00004202"/>
    </source>
</evidence>
<keyword evidence="8" id="KW-1278">Translocase</keyword>
<dbReference type="SMART" id="SM00382">
    <property type="entry name" value="AAA"/>
    <property type="match status" value="2"/>
</dbReference>
<dbReference type="OrthoDB" id="9766104at2"/>
<feature type="domain" description="ABC transporter" evidence="10">
    <location>
        <begin position="262"/>
        <end position="518"/>
    </location>
</feature>
<keyword evidence="7 11" id="KW-0067">ATP-binding</keyword>
<dbReference type="Pfam" id="PF00005">
    <property type="entry name" value="ABC_tran"/>
    <property type="match status" value="2"/>
</dbReference>
<dbReference type="FunFam" id="3.40.50.300:FF:000127">
    <property type="entry name" value="Ribose import ATP-binding protein RbsA"/>
    <property type="match status" value="1"/>
</dbReference>
<dbReference type="Gene3D" id="3.40.50.300">
    <property type="entry name" value="P-loop containing nucleotide triphosphate hydrolases"/>
    <property type="match status" value="2"/>
</dbReference>
<dbReference type="InterPro" id="IPR027417">
    <property type="entry name" value="P-loop_NTPase"/>
</dbReference>
<dbReference type="SUPFAM" id="SSF52540">
    <property type="entry name" value="P-loop containing nucleoside triphosphate hydrolases"/>
    <property type="match status" value="2"/>
</dbReference>
<dbReference type="InterPro" id="IPR017871">
    <property type="entry name" value="ABC_transporter-like_CS"/>
</dbReference>
<dbReference type="PANTHER" id="PTHR43790">
    <property type="entry name" value="CARBOHYDRATE TRANSPORT ATP-BINDING PROTEIN MG119-RELATED"/>
    <property type="match status" value="1"/>
</dbReference>
<keyword evidence="4" id="KW-0762">Sugar transport</keyword>
<keyword evidence="2" id="KW-0813">Transport</keyword>
<evidence type="ECO:0000256" key="3">
    <source>
        <dbReference type="ARBA" id="ARBA00022475"/>
    </source>
</evidence>
<keyword evidence="3" id="KW-1003">Cell membrane</keyword>
<evidence type="ECO:0000259" key="10">
    <source>
        <dbReference type="PROSITE" id="PS50893"/>
    </source>
</evidence>
<protein>
    <submittedName>
        <fullName evidence="11">Ribose import ATP-binding protein RbsA</fullName>
    </submittedName>
</protein>
<keyword evidence="6" id="KW-0547">Nucleotide-binding</keyword>
<evidence type="ECO:0000313" key="12">
    <source>
        <dbReference type="Proteomes" id="UP000321306"/>
    </source>
</evidence>
<dbReference type="PROSITE" id="PS00211">
    <property type="entry name" value="ABC_TRANSPORTER_1"/>
    <property type="match status" value="1"/>
</dbReference>
<dbReference type="PROSITE" id="PS50893">
    <property type="entry name" value="ABC_TRANSPORTER_2"/>
    <property type="match status" value="2"/>
</dbReference>
<evidence type="ECO:0000256" key="5">
    <source>
        <dbReference type="ARBA" id="ARBA00022737"/>
    </source>
</evidence>
<comment type="caution">
    <text evidence="11">The sequence shown here is derived from an EMBL/GenBank/DDBJ whole genome shotgun (WGS) entry which is preliminary data.</text>
</comment>
<evidence type="ECO:0000256" key="9">
    <source>
        <dbReference type="ARBA" id="ARBA00023136"/>
    </source>
</evidence>
<dbReference type="GO" id="GO:0005886">
    <property type="term" value="C:plasma membrane"/>
    <property type="evidence" value="ECO:0007669"/>
    <property type="project" value="UniProtKB-SubCell"/>
</dbReference>
<dbReference type="CDD" id="cd03215">
    <property type="entry name" value="ABC_Carb_Monos_II"/>
    <property type="match status" value="1"/>
</dbReference>
<feature type="domain" description="ABC transporter" evidence="10">
    <location>
        <begin position="14"/>
        <end position="247"/>
    </location>
</feature>
<organism evidence="11 12">
    <name type="scientific">Deinococcus cellulosilyticus (strain DSM 18568 / NBRC 106333 / KACC 11606 / 5516J-15)</name>
    <dbReference type="NCBI Taxonomy" id="1223518"/>
    <lineage>
        <taxon>Bacteria</taxon>
        <taxon>Thermotogati</taxon>
        <taxon>Deinococcota</taxon>
        <taxon>Deinococci</taxon>
        <taxon>Deinococcales</taxon>
        <taxon>Deinococcaceae</taxon>
        <taxon>Deinococcus</taxon>
    </lineage>
</organism>
<evidence type="ECO:0000313" key="11">
    <source>
        <dbReference type="EMBL" id="GEM49089.1"/>
    </source>
</evidence>
<gene>
    <name evidence="11" type="primary">rbsA</name>
    <name evidence="11" type="ORF">DC3_47240</name>
</gene>
<proteinExistence type="predicted"/>
<evidence type="ECO:0000256" key="4">
    <source>
        <dbReference type="ARBA" id="ARBA00022597"/>
    </source>
</evidence>
<name>A0A511N8C0_DEIC1</name>
<sequence length="534" mass="58627">MGQNPMTKVQPPLLEMRAISKHFPGVQALHQVNLVLYPGEVLALMGENGAGKSTLMKVLVGAYQPSEGQIFIDGQQVRMKDPRAARALGIHLIYQEPNLAQHMSVQENIFLGAEKTQWGLLNASEMRKTTLRVLQEVGATFGPETLVRNLSRAEGQLVEIARALAFKPRVLVLDEPTSALSETESQRLFEIIKILRQQGIGIVYISHRMSEVYALADRVSVLRNGVLIGTLQRGPEDPSRSPVDPRRAGINAEKLVQMMLGQSLQDFQKAPPPPAHRPVVLELLGVTDGKKIKPTSLSLRQGEIVGLAGLVGSGRTELARLIAGVQPLKAGKVFLDGQLLDLHSPRDGVRAGMVYVPEDRVSEGLFTRMTVAENIAIGVLDKHTRLGLLNFPEVARQVKNTVTHLNIKLSTLGTAVEKLSGGNQQKLLLARYLSLKPKVLLLDEPTTGIDVSAKLDLYRTLSRLASEGMTILYITSETPELVQIADRVLVLREGELVGEIDPARGESLTHEHIMEFATGLKAFTAEDWKKRHQL</sequence>
<dbReference type="AlphaFoldDB" id="A0A511N8C0"/>
<keyword evidence="12" id="KW-1185">Reference proteome</keyword>
<dbReference type="InterPro" id="IPR050107">
    <property type="entry name" value="ABC_carbohydrate_import_ATPase"/>
</dbReference>
<evidence type="ECO:0000256" key="2">
    <source>
        <dbReference type="ARBA" id="ARBA00022448"/>
    </source>
</evidence>
<keyword evidence="9" id="KW-0472">Membrane</keyword>
<evidence type="ECO:0000256" key="8">
    <source>
        <dbReference type="ARBA" id="ARBA00022967"/>
    </source>
</evidence>
<dbReference type="EMBL" id="BJXB01000028">
    <property type="protein sequence ID" value="GEM49089.1"/>
    <property type="molecule type" value="Genomic_DNA"/>
</dbReference>
<dbReference type="GO" id="GO:0005524">
    <property type="term" value="F:ATP binding"/>
    <property type="evidence" value="ECO:0007669"/>
    <property type="project" value="UniProtKB-KW"/>
</dbReference>
<evidence type="ECO:0000256" key="6">
    <source>
        <dbReference type="ARBA" id="ARBA00022741"/>
    </source>
</evidence>
<comment type="subcellular location">
    <subcellularLocation>
        <location evidence="1">Cell membrane</location>
        <topology evidence="1">Peripheral membrane protein</topology>
    </subcellularLocation>
</comment>
<dbReference type="GO" id="GO:0016887">
    <property type="term" value="F:ATP hydrolysis activity"/>
    <property type="evidence" value="ECO:0007669"/>
    <property type="project" value="InterPro"/>
</dbReference>
<reference evidence="11 12" key="1">
    <citation type="submission" date="2019-07" db="EMBL/GenBank/DDBJ databases">
        <title>Whole genome shotgun sequence of Deinococcus cellulosilyticus NBRC 106333.</title>
        <authorList>
            <person name="Hosoyama A."/>
            <person name="Uohara A."/>
            <person name="Ohji S."/>
            <person name="Ichikawa N."/>
        </authorList>
    </citation>
    <scope>NUCLEOTIDE SEQUENCE [LARGE SCALE GENOMIC DNA]</scope>
    <source>
        <strain evidence="11 12">NBRC 106333</strain>
    </source>
</reference>
<dbReference type="PANTHER" id="PTHR43790:SF3">
    <property type="entry name" value="D-ALLOSE IMPORT ATP-BINDING PROTEIN ALSA-RELATED"/>
    <property type="match status" value="1"/>
</dbReference>
<keyword evidence="5" id="KW-0677">Repeat</keyword>
<dbReference type="CDD" id="cd03216">
    <property type="entry name" value="ABC_Carb_Monos_I"/>
    <property type="match status" value="1"/>
</dbReference>
<dbReference type="InterPro" id="IPR003439">
    <property type="entry name" value="ABC_transporter-like_ATP-bd"/>
</dbReference>
<evidence type="ECO:0000256" key="7">
    <source>
        <dbReference type="ARBA" id="ARBA00022840"/>
    </source>
</evidence>
<dbReference type="InterPro" id="IPR003593">
    <property type="entry name" value="AAA+_ATPase"/>
</dbReference>